<proteinExistence type="inferred from homology"/>
<dbReference type="FunFam" id="1.20.1250.20:FF:000474">
    <property type="entry name" value="Sugar transporter, putative"/>
    <property type="match status" value="1"/>
</dbReference>
<comment type="subcellular location">
    <subcellularLocation>
        <location evidence="1">Membrane</location>
        <topology evidence="1">Multi-pass membrane protein</topology>
    </subcellularLocation>
</comment>
<gene>
    <name evidence="11" type="ORF">NPX13_g4711</name>
</gene>
<dbReference type="VEuPathDB" id="FungiDB:F4678DRAFT_274904"/>
<feature type="transmembrane region" description="Helical" evidence="9">
    <location>
        <begin position="923"/>
        <end position="942"/>
    </location>
</feature>
<feature type="transmembrane region" description="Helical" evidence="9">
    <location>
        <begin position="1145"/>
        <end position="1166"/>
    </location>
</feature>
<dbReference type="SUPFAM" id="SSF103473">
    <property type="entry name" value="MFS general substrate transporter"/>
    <property type="match status" value="1"/>
</dbReference>
<keyword evidence="3" id="KW-0813">Transport</keyword>
<dbReference type="GO" id="GO:0006351">
    <property type="term" value="P:DNA-templated transcription"/>
    <property type="evidence" value="ECO:0007669"/>
    <property type="project" value="InterPro"/>
</dbReference>
<feature type="transmembrane region" description="Helical" evidence="9">
    <location>
        <begin position="513"/>
        <end position="533"/>
    </location>
</feature>
<dbReference type="GO" id="GO:0022857">
    <property type="term" value="F:transmembrane transporter activity"/>
    <property type="evidence" value="ECO:0007669"/>
    <property type="project" value="InterPro"/>
</dbReference>
<dbReference type="InterPro" id="IPR005828">
    <property type="entry name" value="MFS_sugar_transport-like"/>
</dbReference>
<evidence type="ECO:0000256" key="9">
    <source>
        <dbReference type="SAM" id="Phobius"/>
    </source>
</evidence>
<dbReference type="SMART" id="SM00906">
    <property type="entry name" value="Fungal_trans"/>
    <property type="match status" value="1"/>
</dbReference>
<evidence type="ECO:0000256" key="6">
    <source>
        <dbReference type="ARBA" id="ARBA00023136"/>
    </source>
</evidence>
<dbReference type="GO" id="GO:0015798">
    <property type="term" value="P:myo-inositol transport"/>
    <property type="evidence" value="ECO:0007669"/>
    <property type="project" value="UniProtKB-ARBA"/>
</dbReference>
<evidence type="ECO:0000256" key="2">
    <source>
        <dbReference type="ARBA" id="ARBA00010992"/>
    </source>
</evidence>
<dbReference type="Pfam" id="PF00083">
    <property type="entry name" value="Sugar_tr"/>
    <property type="match status" value="1"/>
</dbReference>
<evidence type="ECO:0000313" key="11">
    <source>
        <dbReference type="EMBL" id="KAJ3573418.1"/>
    </source>
</evidence>
<evidence type="ECO:0000256" key="7">
    <source>
        <dbReference type="ARBA" id="ARBA00023242"/>
    </source>
</evidence>
<sequence length="1252" mass="137888">MSKTSSTEVENAIEVPRTPDNAEKDHDKTAKGTTNQSIVQNPLADIPKDRLLRNIEDFVVEHGLSDDVELFKRGVLAAPNPKDLDTIPELTDRDRQLLKDEVTHRWKHPKALYLTIFMNSIGAAIQGWDQTGSNGANLSYPEAFGISDTGESCMAAGTCARNSWIIGAINSAPYIAITVIACWISDPINNFIGRRGAIFVGAIFSLFGPLGQALSQSWPQILASRILLGIGMGLKEVTVPVFSAENAPADIRGALVMSWGLFVALGIVLGFSANLVVLNVGDLTWRLQLGSALIPAIPLLMGIFFTPESPRWLLKKGRVADAYKSLLRLRLDPLFAARDLYVIHAQLKLEEELAAAAGFSHGNILSRFVELFTVPRNRRATQASGIVMAAQQFCGINIIAFYSSTIFVQAGASAKVALIASWGFGAALLAFAIPAIFTIDLWGRRALLLGTFPHLAWTLLAAGLSFYIPEDSRAHIGLIAFFIYLFVAFYGPGEGPVAFVYSSEVFPLSHREVGMSWAVATNNFWAVIVALTFPPLLQGVGPQATFGLFAGLNLVCFVAIFLFLPETKQRSLEELDVVFNVSTRRHASYQLMEVLPWWIRRVLRTSGGNLPTHFSTSSFYSPGMRLRRPGLVNYRTKPAMLVNVERCGAPVPIHATIVTGATPIAATRPITGESVSLRELEDAKRMVETDDPGSESFAQSGPTTPPITSTNPNAEGMHPVESPGRAASDIEKEVETVEVLAWDETTETGSSVDGICSLNANSKALGYTGSPSGNALLRHLRSVGTFFSNDDDASPHSSLSSPLSLDVTSHPAVELSSPALQNRCLDWYFEHFHKPYPLLHEGLFRAHFSGAVPKPKDGSWPILSNMVLAMGAFCGPEAYSGYDNHFYSQARASFSMDLLQRGSVPLVQALLLMANYLQKHNKINSGFTFLGIAYNMAISMGMHREFSEKSINIFDMELRRRIWWTLYIFDTGARLTLGRPSMLLYGVNIRPPSNLDDWDLAVDMNSLKVSQSYPTTTSSLIWQCKFAEISTMANAKLLERSLPHRSDMLSLDDKISAWFEALPSYFKQTTSYSWFEIPRMVLLWRSQHLRIVILRPFLLDALLTRQPLGSDDSNGAVRRCISAAEECVQSINTFCVGYNSPPRSLAWYATYWVVTAVLVSAICLVYDHQHPSATFWRMQVEETKATLAMLSKLEPLAAHSAELLTRLQAVVPQSSNTHVGQVDESTIMGIADIWNGSWIYDAQLMEDILRPV</sequence>
<keyword evidence="5 9" id="KW-1133">Transmembrane helix</keyword>
<dbReference type="PROSITE" id="PS00216">
    <property type="entry name" value="SUGAR_TRANSPORT_1"/>
    <property type="match status" value="1"/>
</dbReference>
<comment type="similarity">
    <text evidence="2">Belongs to the major facilitator superfamily. Sugar transporter (TC 2.A.1.1) family.</text>
</comment>
<reference evidence="11" key="1">
    <citation type="submission" date="2022-07" db="EMBL/GenBank/DDBJ databases">
        <title>Genome Sequence of Xylaria arbuscula.</title>
        <authorList>
            <person name="Buettner E."/>
        </authorList>
    </citation>
    <scope>NUCLEOTIDE SEQUENCE</scope>
    <source>
        <strain evidence="11">VT107</strain>
    </source>
</reference>
<dbReference type="InterPro" id="IPR005829">
    <property type="entry name" value="Sugar_transporter_CS"/>
</dbReference>
<dbReference type="PANTHER" id="PTHR48020:SF14">
    <property type="entry name" value="SUGAR TRANSPORTER, PUTATIVE-RELATED"/>
    <property type="match status" value="1"/>
</dbReference>
<dbReference type="PROSITE" id="PS50850">
    <property type="entry name" value="MFS"/>
    <property type="match status" value="1"/>
</dbReference>
<dbReference type="VEuPathDB" id="FungiDB:F4678DRAFT_469469"/>
<dbReference type="InterPro" id="IPR020846">
    <property type="entry name" value="MFS_dom"/>
</dbReference>
<feature type="transmembrane region" description="Helical" evidence="9">
    <location>
        <begin position="285"/>
        <end position="306"/>
    </location>
</feature>
<evidence type="ECO:0000256" key="5">
    <source>
        <dbReference type="ARBA" id="ARBA00022989"/>
    </source>
</evidence>
<evidence type="ECO:0000256" key="1">
    <source>
        <dbReference type="ARBA" id="ARBA00004141"/>
    </source>
</evidence>
<evidence type="ECO:0000256" key="4">
    <source>
        <dbReference type="ARBA" id="ARBA00022692"/>
    </source>
</evidence>
<dbReference type="InterPro" id="IPR036259">
    <property type="entry name" value="MFS_trans_sf"/>
</dbReference>
<dbReference type="PANTHER" id="PTHR48020">
    <property type="entry name" value="PROTON MYO-INOSITOL COTRANSPORTER"/>
    <property type="match status" value="1"/>
</dbReference>
<dbReference type="InterPro" id="IPR003663">
    <property type="entry name" value="Sugar/inositol_transpt"/>
</dbReference>
<evidence type="ECO:0000259" key="10">
    <source>
        <dbReference type="PROSITE" id="PS50850"/>
    </source>
</evidence>
<dbReference type="GO" id="GO:0016020">
    <property type="term" value="C:membrane"/>
    <property type="evidence" value="ECO:0007669"/>
    <property type="project" value="UniProtKB-SubCell"/>
</dbReference>
<feature type="transmembrane region" description="Helical" evidence="9">
    <location>
        <begin position="164"/>
        <end position="184"/>
    </location>
</feature>
<protein>
    <recommendedName>
        <fullName evidence="10">Major facilitator superfamily (MFS) profile domain-containing protein</fullName>
    </recommendedName>
</protein>
<keyword evidence="12" id="KW-1185">Reference proteome</keyword>
<dbReference type="GO" id="GO:0008270">
    <property type="term" value="F:zinc ion binding"/>
    <property type="evidence" value="ECO:0007669"/>
    <property type="project" value="InterPro"/>
</dbReference>
<dbReference type="EMBL" id="JANPWZ010000684">
    <property type="protein sequence ID" value="KAJ3573418.1"/>
    <property type="molecule type" value="Genomic_DNA"/>
</dbReference>
<feature type="transmembrane region" description="Helical" evidence="9">
    <location>
        <begin position="446"/>
        <end position="468"/>
    </location>
</feature>
<feature type="transmembrane region" description="Helical" evidence="9">
    <location>
        <begin position="545"/>
        <end position="564"/>
    </location>
</feature>
<dbReference type="NCBIfam" id="TIGR00879">
    <property type="entry name" value="SP"/>
    <property type="match status" value="1"/>
</dbReference>
<dbReference type="Pfam" id="PF04082">
    <property type="entry name" value="Fungal_trans"/>
    <property type="match status" value="1"/>
</dbReference>
<name>A0A9W8TLY8_9PEZI</name>
<dbReference type="GO" id="GO:0015791">
    <property type="term" value="P:polyol transmembrane transport"/>
    <property type="evidence" value="ECO:0007669"/>
    <property type="project" value="UniProtKB-ARBA"/>
</dbReference>
<dbReference type="AlphaFoldDB" id="A0A9W8TLY8"/>
<feature type="transmembrane region" description="Helical" evidence="9">
    <location>
        <begin position="221"/>
        <end position="242"/>
    </location>
</feature>
<feature type="transmembrane region" description="Helical" evidence="9">
    <location>
        <begin position="196"/>
        <end position="215"/>
    </location>
</feature>
<dbReference type="Gene3D" id="1.20.1250.20">
    <property type="entry name" value="MFS general substrate transporter like domains"/>
    <property type="match status" value="1"/>
</dbReference>
<feature type="transmembrane region" description="Helical" evidence="9">
    <location>
        <begin position="474"/>
        <end position="492"/>
    </location>
</feature>
<dbReference type="CDD" id="cd12148">
    <property type="entry name" value="fungal_TF_MHR"/>
    <property type="match status" value="1"/>
</dbReference>
<feature type="domain" description="Major facilitator superfamily (MFS) profile" evidence="10">
    <location>
        <begin position="115"/>
        <end position="568"/>
    </location>
</feature>
<keyword evidence="4 9" id="KW-0812">Transmembrane</keyword>
<dbReference type="PROSITE" id="PS00217">
    <property type="entry name" value="SUGAR_TRANSPORT_2"/>
    <property type="match status" value="1"/>
</dbReference>
<feature type="transmembrane region" description="Helical" evidence="9">
    <location>
        <begin position="386"/>
        <end position="410"/>
    </location>
</feature>
<evidence type="ECO:0000256" key="8">
    <source>
        <dbReference type="SAM" id="MobiDB-lite"/>
    </source>
</evidence>
<feature type="region of interest" description="Disordered" evidence="8">
    <location>
        <begin position="687"/>
        <end position="729"/>
    </location>
</feature>
<keyword evidence="7" id="KW-0539">Nucleus</keyword>
<feature type="region of interest" description="Disordered" evidence="8">
    <location>
        <begin position="1"/>
        <end position="42"/>
    </location>
</feature>
<evidence type="ECO:0000313" key="12">
    <source>
        <dbReference type="Proteomes" id="UP001148614"/>
    </source>
</evidence>
<dbReference type="GO" id="GO:0003677">
    <property type="term" value="F:DNA binding"/>
    <property type="evidence" value="ECO:0007669"/>
    <property type="project" value="InterPro"/>
</dbReference>
<evidence type="ECO:0000256" key="3">
    <source>
        <dbReference type="ARBA" id="ARBA00022448"/>
    </source>
</evidence>
<feature type="transmembrane region" description="Helical" evidence="9">
    <location>
        <begin position="254"/>
        <end position="273"/>
    </location>
</feature>
<feature type="compositionally biased region" description="Polar residues" evidence="8">
    <location>
        <begin position="31"/>
        <end position="40"/>
    </location>
</feature>
<comment type="caution">
    <text evidence="11">The sequence shown here is derived from an EMBL/GenBank/DDBJ whole genome shotgun (WGS) entry which is preliminary data.</text>
</comment>
<keyword evidence="6 9" id="KW-0472">Membrane</keyword>
<feature type="transmembrane region" description="Helical" evidence="9">
    <location>
        <begin position="416"/>
        <end position="439"/>
    </location>
</feature>
<dbReference type="PRINTS" id="PR00171">
    <property type="entry name" value="SUGRTRNSPORT"/>
</dbReference>
<accession>A0A9W8TLY8</accession>
<organism evidence="11 12">
    <name type="scientific">Xylaria arbuscula</name>
    <dbReference type="NCBI Taxonomy" id="114810"/>
    <lineage>
        <taxon>Eukaryota</taxon>
        <taxon>Fungi</taxon>
        <taxon>Dikarya</taxon>
        <taxon>Ascomycota</taxon>
        <taxon>Pezizomycotina</taxon>
        <taxon>Sordariomycetes</taxon>
        <taxon>Xylariomycetidae</taxon>
        <taxon>Xylariales</taxon>
        <taxon>Xylariaceae</taxon>
        <taxon>Xylaria</taxon>
    </lineage>
</organism>
<dbReference type="InterPro" id="IPR007219">
    <property type="entry name" value="XnlR_reg_dom"/>
</dbReference>
<dbReference type="InterPro" id="IPR050814">
    <property type="entry name" value="Myo-inositol_Transporter"/>
</dbReference>
<dbReference type="Proteomes" id="UP001148614">
    <property type="component" value="Unassembled WGS sequence"/>
</dbReference>
<feature type="compositionally biased region" description="Basic and acidic residues" evidence="8">
    <location>
        <begin position="20"/>
        <end position="30"/>
    </location>
</feature>